<dbReference type="InterPro" id="IPR008928">
    <property type="entry name" value="6-hairpin_glycosidase_sf"/>
</dbReference>
<dbReference type="InParanoid" id="Q5B9H5"/>
<evidence type="ECO:0008006" key="4">
    <source>
        <dbReference type="Google" id="ProtNLM"/>
    </source>
</evidence>
<dbReference type="AlphaFoldDB" id="Q5B9H5"/>
<evidence type="ECO:0000313" key="3">
    <source>
        <dbReference type="Proteomes" id="UP000000560"/>
    </source>
</evidence>
<feature type="signal peptide" evidence="1">
    <location>
        <begin position="1"/>
        <end position="20"/>
    </location>
</feature>
<accession>Q5B9H5</accession>
<accession>C8VJJ2</accession>
<evidence type="ECO:0000256" key="1">
    <source>
        <dbReference type="SAM" id="SignalP"/>
    </source>
</evidence>
<dbReference type="eggNOG" id="ENOG502QSY5">
    <property type="taxonomic scope" value="Eukaryota"/>
</dbReference>
<name>Q5B9H5_EMENI</name>
<reference evidence="3" key="2">
    <citation type="journal article" date="2009" name="Fungal Genet. Biol.">
        <title>The 2008 update of the Aspergillus nidulans genome annotation: a community effort.</title>
        <authorList>
            <person name="Wortman J.R."/>
            <person name="Gilsenan J.M."/>
            <person name="Joardar V."/>
            <person name="Deegan J."/>
            <person name="Clutterbuck J."/>
            <person name="Andersen M.R."/>
            <person name="Archer D."/>
            <person name="Bencina M."/>
            <person name="Braus G."/>
            <person name="Coutinho P."/>
            <person name="von Dohren H."/>
            <person name="Doonan J."/>
            <person name="Driessen A.J."/>
            <person name="Durek P."/>
            <person name="Espeso E."/>
            <person name="Fekete E."/>
            <person name="Flipphi M."/>
            <person name="Estrada C.G."/>
            <person name="Geysens S."/>
            <person name="Goldman G."/>
            <person name="de Groot P.W."/>
            <person name="Hansen K."/>
            <person name="Harris S.D."/>
            <person name="Heinekamp T."/>
            <person name="Helmstaedt K."/>
            <person name="Henrissat B."/>
            <person name="Hofmann G."/>
            <person name="Homan T."/>
            <person name="Horio T."/>
            <person name="Horiuchi H."/>
            <person name="James S."/>
            <person name="Jones M."/>
            <person name="Karaffa L."/>
            <person name="Karanyi Z."/>
            <person name="Kato M."/>
            <person name="Keller N."/>
            <person name="Kelly D.E."/>
            <person name="Kiel J.A."/>
            <person name="Kim J.M."/>
            <person name="van der Klei I.J."/>
            <person name="Klis F.M."/>
            <person name="Kovalchuk A."/>
            <person name="Krasevec N."/>
            <person name="Kubicek C.P."/>
            <person name="Liu B."/>
            <person name="Maccabe A."/>
            <person name="Meyer V."/>
            <person name="Mirabito P."/>
            <person name="Miskei M."/>
            <person name="Mos M."/>
            <person name="Mullins J."/>
            <person name="Nelson D.R."/>
            <person name="Nielsen J."/>
            <person name="Oakley B.R."/>
            <person name="Osmani S.A."/>
            <person name="Pakula T."/>
            <person name="Paszewski A."/>
            <person name="Paulsen I."/>
            <person name="Pilsyk S."/>
            <person name="Pocsi I."/>
            <person name="Punt P.J."/>
            <person name="Ram A.F."/>
            <person name="Ren Q."/>
            <person name="Robellet X."/>
            <person name="Robson G."/>
            <person name="Seiboth B."/>
            <person name="van Solingen P."/>
            <person name="Specht T."/>
            <person name="Sun J."/>
            <person name="Taheri-Talesh N."/>
            <person name="Takeshita N."/>
            <person name="Ussery D."/>
            <person name="vanKuyk P.A."/>
            <person name="Visser H."/>
            <person name="van de Vondervoort P.J."/>
            <person name="de Vries R.P."/>
            <person name="Walton J."/>
            <person name="Xiang X."/>
            <person name="Xiong Y."/>
            <person name="Zeng A.P."/>
            <person name="Brandt B.W."/>
            <person name="Cornell M.J."/>
            <person name="van den Hondel C.A."/>
            <person name="Visser J."/>
            <person name="Oliver S.G."/>
            <person name="Turner G."/>
        </authorList>
    </citation>
    <scope>GENOME REANNOTATION</scope>
    <source>
        <strain evidence="3">FGSC A4 / ATCC 38163 / CBS 112.46 / NRRL 194 / M139</strain>
    </source>
</reference>
<protein>
    <recommendedName>
        <fullName evidence="4">Six-hairpin glycosidase-like protein</fullName>
    </recommendedName>
</protein>
<dbReference type="RefSeq" id="XP_660409.1">
    <property type="nucleotide sequence ID" value="XM_655317.1"/>
</dbReference>
<proteinExistence type="predicted"/>
<dbReference type="EMBL" id="BN001306">
    <property type="protein sequence ID" value="CBF83979.1"/>
    <property type="molecule type" value="Genomic_DNA"/>
</dbReference>
<gene>
    <name evidence="2" type="ORF">ANIA_02805</name>
</gene>
<sequence>MLLLKPFLLFVWILPATVLGRIDRKSIVSKYNVVRTQLIDNETTPLQVGNGDFAFSVDNTGMQARQLASFHSTRSQAGAGIMTRSPRTGRFCISLRHPHLTSPREQLDDYTGVPMLTHGRNVSYDIPDSDLPAVSQWLIGNPNRINLGRIGLGYKNATLPAEKITDPWQELDLWNGVIISTFKIDEKRVKVVTQGDFKSDAVAFEIESDLIETGDLTVQLDFPYPPIHSTKYKYEVFVGAYDFPDNHTTSLLPYRQKNAAYIYHELQETSYFVSLRWPNSSPLHLAQPQNATGPAKHRYTLQPRSKTSTLSFSALFSPEKSSPALPSTIRRRNRLAWNNYWQTGGFVDLTSSSNAAANELQRRIILSQYHVRVNSAATAQSPQESGLMNNGWYGKFHMEMVVWHNAHWVTWGRKEFFDAIFPALYERLLPSSIERAQKMGWDGARYPHSRALYCKMLTPSPGGINGLLLWQQLRSETLISTASPNVPRQTRLQSLSDTQDTGEMGSRNNGYSGLLGFVRMGKQEFRIAYWRYALDVAIFWKTTLDKPVPSKWKTVATRLAPPPIVDGLYAVYEGLDSSWWNDISLTDDPRSLIMLQGILPDTPAVDFEIAKRTADKIDEIWKDEDVRGWGRVVLSINSARIGERERAIRHLTSERWVFDDAGMASYNFVAVIREGGTPPPFMPGNAGYLLAIAYMAAGWEGSEGHAPGFPEDGSWVVKHEGLLRAL</sequence>
<keyword evidence="3" id="KW-1185">Reference proteome</keyword>
<dbReference type="STRING" id="227321.Q5B9H5"/>
<reference evidence="3" key="1">
    <citation type="journal article" date="2005" name="Nature">
        <title>Sequencing of Aspergillus nidulans and comparative analysis with A. fumigatus and A. oryzae.</title>
        <authorList>
            <person name="Galagan J.E."/>
            <person name="Calvo S.E."/>
            <person name="Cuomo C."/>
            <person name="Ma L.J."/>
            <person name="Wortman J.R."/>
            <person name="Batzoglou S."/>
            <person name="Lee S.I."/>
            <person name="Basturkmen M."/>
            <person name="Spevak C.C."/>
            <person name="Clutterbuck J."/>
            <person name="Kapitonov V."/>
            <person name="Jurka J."/>
            <person name="Scazzocchio C."/>
            <person name="Farman M."/>
            <person name="Butler J."/>
            <person name="Purcell S."/>
            <person name="Harris S."/>
            <person name="Braus G.H."/>
            <person name="Draht O."/>
            <person name="Busch S."/>
            <person name="D'Enfert C."/>
            <person name="Bouchier C."/>
            <person name="Goldman G.H."/>
            <person name="Bell-Pedersen D."/>
            <person name="Griffiths-Jones S."/>
            <person name="Doonan J.H."/>
            <person name="Yu J."/>
            <person name="Vienken K."/>
            <person name="Pain A."/>
            <person name="Freitag M."/>
            <person name="Selker E.U."/>
            <person name="Archer D.B."/>
            <person name="Penalva M.A."/>
            <person name="Oakley B.R."/>
            <person name="Momany M."/>
            <person name="Tanaka T."/>
            <person name="Kumagai T."/>
            <person name="Asai K."/>
            <person name="Machida M."/>
            <person name="Nierman W.C."/>
            <person name="Denning D.W."/>
            <person name="Caddick M."/>
            <person name="Hynes M."/>
            <person name="Paoletti M."/>
            <person name="Fischer R."/>
            <person name="Miller B."/>
            <person name="Dyer P."/>
            <person name="Sachs M.S."/>
            <person name="Osmani S.A."/>
            <person name="Birren B.W."/>
        </authorList>
    </citation>
    <scope>NUCLEOTIDE SEQUENCE [LARGE SCALE GENOMIC DNA]</scope>
    <source>
        <strain evidence="3">FGSC A4 / ATCC 38163 / CBS 112.46 / NRRL 194 / M139</strain>
    </source>
</reference>
<dbReference type="HOGENOM" id="CLU_024197_0_0_1"/>
<dbReference type="Proteomes" id="UP000000560">
    <property type="component" value="Chromosome VI"/>
</dbReference>
<organism evidence="2 3">
    <name type="scientific">Emericella nidulans (strain FGSC A4 / ATCC 38163 / CBS 112.46 / NRRL 194 / M139)</name>
    <name type="common">Aspergillus nidulans</name>
    <dbReference type="NCBI Taxonomy" id="227321"/>
    <lineage>
        <taxon>Eukaryota</taxon>
        <taxon>Fungi</taxon>
        <taxon>Dikarya</taxon>
        <taxon>Ascomycota</taxon>
        <taxon>Pezizomycotina</taxon>
        <taxon>Eurotiomycetes</taxon>
        <taxon>Eurotiomycetidae</taxon>
        <taxon>Eurotiales</taxon>
        <taxon>Aspergillaceae</taxon>
        <taxon>Aspergillus</taxon>
        <taxon>Aspergillus subgen. Nidulantes</taxon>
    </lineage>
</organism>
<dbReference type="KEGG" id="ani:ANIA_02805"/>
<dbReference type="OMA" id="EIAYWRY"/>
<keyword evidence="1" id="KW-0732">Signal</keyword>
<dbReference type="GeneID" id="2874557"/>
<evidence type="ECO:0000313" key="2">
    <source>
        <dbReference type="EMBL" id="CBF83979.1"/>
    </source>
</evidence>
<dbReference type="SUPFAM" id="SSF48208">
    <property type="entry name" value="Six-hairpin glycosidases"/>
    <property type="match status" value="1"/>
</dbReference>
<dbReference type="GO" id="GO:0005975">
    <property type="term" value="P:carbohydrate metabolic process"/>
    <property type="evidence" value="ECO:0007669"/>
    <property type="project" value="InterPro"/>
</dbReference>
<feature type="chain" id="PRO_5030175784" description="Six-hairpin glycosidase-like protein" evidence="1">
    <location>
        <begin position="21"/>
        <end position="726"/>
    </location>
</feature>
<dbReference type="OrthoDB" id="3534988at2759"/>